<evidence type="ECO:0008006" key="3">
    <source>
        <dbReference type="Google" id="ProtNLM"/>
    </source>
</evidence>
<dbReference type="InterPro" id="IPR036938">
    <property type="entry name" value="PAP2/HPO_sf"/>
</dbReference>
<gene>
    <name evidence="1" type="ORF">HNR06_000292</name>
</gene>
<dbReference type="AlphaFoldDB" id="A0A7Z0BGM7"/>
<name>A0A7Z0BGM7_9ACTN</name>
<comment type="caution">
    <text evidence="1">The sequence shown here is derived from an EMBL/GenBank/DDBJ whole genome shotgun (WGS) entry which is preliminary data.</text>
</comment>
<dbReference type="SUPFAM" id="SSF48317">
    <property type="entry name" value="Acid phosphatase/Vanadium-dependent haloperoxidase"/>
    <property type="match status" value="1"/>
</dbReference>
<dbReference type="RefSeq" id="WP_218908594.1">
    <property type="nucleotide sequence ID" value="NZ_JACCHL010000001.1"/>
</dbReference>
<dbReference type="EMBL" id="JACCHL010000001">
    <property type="protein sequence ID" value="NYH50703.1"/>
    <property type="molecule type" value="Genomic_DNA"/>
</dbReference>
<evidence type="ECO:0000313" key="2">
    <source>
        <dbReference type="Proteomes" id="UP000584931"/>
    </source>
</evidence>
<dbReference type="CDD" id="cd03398">
    <property type="entry name" value="PAP2_haloperoxidase"/>
    <property type="match status" value="1"/>
</dbReference>
<reference evidence="1 2" key="1">
    <citation type="submission" date="2020-07" db="EMBL/GenBank/DDBJ databases">
        <title>Sequencing the genomes of 1000 actinobacteria strains.</title>
        <authorList>
            <person name="Klenk H.-P."/>
        </authorList>
    </citation>
    <scope>NUCLEOTIDE SEQUENCE [LARGE SCALE GENOMIC DNA]</scope>
    <source>
        <strain evidence="1 2">DSM 45278</strain>
    </source>
</reference>
<dbReference type="Proteomes" id="UP000584931">
    <property type="component" value="Unassembled WGS sequence"/>
</dbReference>
<dbReference type="GO" id="GO:0004601">
    <property type="term" value="F:peroxidase activity"/>
    <property type="evidence" value="ECO:0007669"/>
    <property type="project" value="InterPro"/>
</dbReference>
<evidence type="ECO:0000313" key="1">
    <source>
        <dbReference type="EMBL" id="NYH50703.1"/>
    </source>
</evidence>
<dbReference type="PANTHER" id="PTHR34599">
    <property type="entry name" value="PEROXIDASE-RELATED"/>
    <property type="match status" value="1"/>
</dbReference>
<protein>
    <recommendedName>
        <fullName evidence="3">Phosphoesterase</fullName>
    </recommendedName>
</protein>
<dbReference type="PANTHER" id="PTHR34599:SF1">
    <property type="entry name" value="PHOSPHATIDIC ACID PHOSPHATASE TYPE 2_HALOPEROXIDASE DOMAIN-CONTAINING PROTEIN"/>
    <property type="match status" value="1"/>
</dbReference>
<organism evidence="1 2">
    <name type="scientific">Nocardiopsis sinuspersici</name>
    <dbReference type="NCBI Taxonomy" id="501010"/>
    <lineage>
        <taxon>Bacteria</taxon>
        <taxon>Bacillati</taxon>
        <taxon>Actinomycetota</taxon>
        <taxon>Actinomycetes</taxon>
        <taxon>Streptosporangiales</taxon>
        <taxon>Nocardiopsidaceae</taxon>
        <taxon>Nocardiopsis</taxon>
    </lineage>
</organism>
<dbReference type="Gene3D" id="1.10.606.10">
    <property type="entry name" value="Vanadium-containing Chloroperoxidase, domain 2"/>
    <property type="match status" value="1"/>
</dbReference>
<dbReference type="InterPro" id="IPR052559">
    <property type="entry name" value="V-haloperoxidase"/>
</dbReference>
<proteinExistence type="predicted"/>
<sequence length="512" mass="56435">MNMHGRRAEAVEKRTEIAEQTLSGAIPTHGGNGEETDYPFVANYSKGLPHDEVGEVDPEAYNLMVRALQSGDWDDFERIPLGGDKALGTDGPRQRKLTNPQAGLAYDVEGPDAQQIAVPPAPRIDGAQNSAEMGELYWMALCRDVDFTEFDTHPLAEAAAADLTESFSDFRGPKEDGRVTPATLFRGCTAGDLTGPYLSQFLLLDIPYGTLRVQQRHDTVPAEVDHVCDFDTWLAVQRGVEQPEEDRDADDRRYIRNPRDLAHYVHHDALYQAYLNATLILLGRGVPFDGGNPYHHSDNQSGLGTYGGPHLLSLVPEVATRALKAAWFQKWNVHRRLRPEAFGGRVHAHLDDSVPADYPMIDEEVLRSRALEETQRRWGSSLLPQAFPEGSPTHPSYVAGHATVAGACVTVLKAWFDTSAVLEDLVVPDARGKRLVPYTGDAALTVGGELDKVAANISLGRNMAGVHWRTDHTASVRLGEEIAIRILREQVRLGNESAHFTLRRFDGTSITI</sequence>
<accession>A0A7Z0BGM7</accession>
<dbReference type="InterPro" id="IPR016119">
    <property type="entry name" value="Br/Cl_peroxidase_C"/>
</dbReference>